<name>A0A1B1BKF0_9MICO</name>
<protein>
    <recommendedName>
        <fullName evidence="3">Aldo/keto reductase</fullName>
    </recommendedName>
</protein>
<dbReference type="AlphaFoldDB" id="A0A1B1BKF0"/>
<dbReference type="STRING" id="670052.PA27867_2217"/>
<reference evidence="1 2" key="1">
    <citation type="submission" date="2016-06" db="EMBL/GenBank/DDBJ databases">
        <title>Genome sequencing of Cryobacterium arcticum PAMC 27867.</title>
        <authorList>
            <person name="Lee J."/>
            <person name="Kim O.-S."/>
        </authorList>
    </citation>
    <scope>NUCLEOTIDE SEQUENCE [LARGE SCALE GENOMIC DNA]</scope>
    <source>
        <strain evidence="1 2">PAMC 27867</strain>
    </source>
</reference>
<sequence>MTTNHSVIPTSVRPERIAENFAVCDFELTDKEMSAIGALDTGVRGGPAPEATTLEAFGREIPEA</sequence>
<keyword evidence="2" id="KW-1185">Reference proteome</keyword>
<dbReference type="KEGG" id="cart:PA27867_2217"/>
<gene>
    <name evidence="1" type="ORF">PA27867_2217</name>
</gene>
<dbReference type="Proteomes" id="UP000092582">
    <property type="component" value="Chromosome 1"/>
</dbReference>
<dbReference type="PATRIC" id="fig|670052.7.peg.2279"/>
<evidence type="ECO:0008006" key="3">
    <source>
        <dbReference type="Google" id="ProtNLM"/>
    </source>
</evidence>
<dbReference type="InterPro" id="IPR036812">
    <property type="entry name" value="NAD(P)_OxRdtase_dom_sf"/>
</dbReference>
<evidence type="ECO:0000313" key="2">
    <source>
        <dbReference type="Proteomes" id="UP000092582"/>
    </source>
</evidence>
<dbReference type="Gene3D" id="3.20.20.100">
    <property type="entry name" value="NADP-dependent oxidoreductase domain"/>
    <property type="match status" value="1"/>
</dbReference>
<organism evidence="1 2">
    <name type="scientific">Cryobacterium arcticum</name>
    <dbReference type="NCBI Taxonomy" id="670052"/>
    <lineage>
        <taxon>Bacteria</taxon>
        <taxon>Bacillati</taxon>
        <taxon>Actinomycetota</taxon>
        <taxon>Actinomycetes</taxon>
        <taxon>Micrococcales</taxon>
        <taxon>Microbacteriaceae</taxon>
        <taxon>Cryobacterium</taxon>
    </lineage>
</organism>
<proteinExistence type="predicted"/>
<dbReference type="EMBL" id="CP016282">
    <property type="protein sequence ID" value="ANP73169.1"/>
    <property type="molecule type" value="Genomic_DNA"/>
</dbReference>
<evidence type="ECO:0000313" key="1">
    <source>
        <dbReference type="EMBL" id="ANP73169.1"/>
    </source>
</evidence>
<accession>A0A1B1BKF0</accession>
<dbReference type="SUPFAM" id="SSF51430">
    <property type="entry name" value="NAD(P)-linked oxidoreductase"/>
    <property type="match status" value="1"/>
</dbReference>
<dbReference type="RefSeq" id="WP_066596373.1">
    <property type="nucleotide sequence ID" value="NZ_CP016282.1"/>
</dbReference>